<name>A0A1I3PF44_9PLAN</name>
<dbReference type="InterPro" id="IPR050834">
    <property type="entry name" value="Glycosyltransf_2"/>
</dbReference>
<dbReference type="Proteomes" id="UP000199518">
    <property type="component" value="Unassembled WGS sequence"/>
</dbReference>
<dbReference type="GO" id="GO:0016740">
    <property type="term" value="F:transferase activity"/>
    <property type="evidence" value="ECO:0007669"/>
    <property type="project" value="UniProtKB-KW"/>
</dbReference>
<dbReference type="PANTHER" id="PTHR43685:SF11">
    <property type="entry name" value="GLYCOSYLTRANSFERASE TAGX-RELATED"/>
    <property type="match status" value="1"/>
</dbReference>
<dbReference type="PANTHER" id="PTHR43685">
    <property type="entry name" value="GLYCOSYLTRANSFERASE"/>
    <property type="match status" value="1"/>
</dbReference>
<dbReference type="SUPFAM" id="SSF53448">
    <property type="entry name" value="Nucleotide-diphospho-sugar transferases"/>
    <property type="match status" value="1"/>
</dbReference>
<evidence type="ECO:0000259" key="1">
    <source>
        <dbReference type="Pfam" id="PF00535"/>
    </source>
</evidence>
<dbReference type="RefSeq" id="WP_175517671.1">
    <property type="nucleotide sequence ID" value="NZ_FOQD01000016.1"/>
</dbReference>
<reference evidence="3" key="1">
    <citation type="submission" date="2016-10" db="EMBL/GenBank/DDBJ databases">
        <authorList>
            <person name="Varghese N."/>
            <person name="Submissions S."/>
        </authorList>
    </citation>
    <scope>NUCLEOTIDE SEQUENCE [LARGE SCALE GENOMIC DNA]</scope>
    <source>
        <strain evidence="3">DSM 26348</strain>
    </source>
</reference>
<dbReference type="Gene3D" id="3.90.550.10">
    <property type="entry name" value="Spore Coat Polysaccharide Biosynthesis Protein SpsA, Chain A"/>
    <property type="match status" value="1"/>
</dbReference>
<dbReference type="STRING" id="1576369.SAMN05421753_116132"/>
<sequence length="358" mass="40473">MTGAAPLVSVIVPTFNRERHLRQCLRSALDQTYPHLEVIVVDDGSTDGTPYLMAELQAEDSRLKYVYQSNAGVSAARNTALRHAQGDMIAFLDSDDAWLPWKLELQVAALQAQPEVGMIWTDMSAIDEAGEQLHERFLRRMYGAYSSLKKPLFEQQATIETGSRQVQVRYGNIAGPMFHGNLVHTSTVLLRASRAREAGFFKEAMRRGGEDYAFHLKTCRLGSVAFIDLPSVLYRIGANDQLTHRRNQLPFAQAFMETLNEEARRTDLPLPLPRQELDKIYAEAYSWLGGELVEADRRLEAAGHLLQSLRRQPKNWFAWRQLVRCAVSDSLYLSLRKTKSAVKRLLGKRPAQPAMETA</sequence>
<dbReference type="EMBL" id="FOQD01000016">
    <property type="protein sequence ID" value="SFJ20041.1"/>
    <property type="molecule type" value="Genomic_DNA"/>
</dbReference>
<dbReference type="InterPro" id="IPR029044">
    <property type="entry name" value="Nucleotide-diphossugar_trans"/>
</dbReference>
<dbReference type="Pfam" id="PF00535">
    <property type="entry name" value="Glycos_transf_2"/>
    <property type="match status" value="1"/>
</dbReference>
<dbReference type="AlphaFoldDB" id="A0A1I3PF44"/>
<keyword evidence="2" id="KW-0808">Transferase</keyword>
<protein>
    <submittedName>
        <fullName evidence="2">Glycosyl transferase family 2</fullName>
    </submittedName>
</protein>
<dbReference type="CDD" id="cd00761">
    <property type="entry name" value="Glyco_tranf_GTA_type"/>
    <property type="match status" value="1"/>
</dbReference>
<accession>A0A1I3PF44</accession>
<organism evidence="2 3">
    <name type="scientific">Planctomicrobium piriforme</name>
    <dbReference type="NCBI Taxonomy" id="1576369"/>
    <lineage>
        <taxon>Bacteria</taxon>
        <taxon>Pseudomonadati</taxon>
        <taxon>Planctomycetota</taxon>
        <taxon>Planctomycetia</taxon>
        <taxon>Planctomycetales</taxon>
        <taxon>Planctomycetaceae</taxon>
        <taxon>Planctomicrobium</taxon>
    </lineage>
</organism>
<evidence type="ECO:0000313" key="3">
    <source>
        <dbReference type="Proteomes" id="UP000199518"/>
    </source>
</evidence>
<gene>
    <name evidence="2" type="ORF">SAMN05421753_116132</name>
</gene>
<proteinExistence type="predicted"/>
<keyword evidence="3" id="KW-1185">Reference proteome</keyword>
<feature type="domain" description="Glycosyltransferase 2-like" evidence="1">
    <location>
        <begin position="9"/>
        <end position="137"/>
    </location>
</feature>
<dbReference type="InterPro" id="IPR001173">
    <property type="entry name" value="Glyco_trans_2-like"/>
</dbReference>
<evidence type="ECO:0000313" key="2">
    <source>
        <dbReference type="EMBL" id="SFJ20041.1"/>
    </source>
</evidence>